<organism evidence="2 3">
    <name type="scientific">Coemansia erecta</name>
    <dbReference type="NCBI Taxonomy" id="147472"/>
    <lineage>
        <taxon>Eukaryota</taxon>
        <taxon>Fungi</taxon>
        <taxon>Fungi incertae sedis</taxon>
        <taxon>Zoopagomycota</taxon>
        <taxon>Kickxellomycotina</taxon>
        <taxon>Kickxellomycetes</taxon>
        <taxon>Kickxellales</taxon>
        <taxon>Kickxellaceae</taxon>
        <taxon>Coemansia</taxon>
    </lineage>
</organism>
<sequence>MRFSTDLAISALLLAPAFARNVDLYVPRCPATAAAKFTTQIPSGSPCPSTEVDLCYTDTALQLQFTANGETNFYYDPTQTTNGDIWEYEVMEAFIYKGCDDPQTYFEYEVNPNNVTYNAFVYNPSRVRTAGQPFDHAFIVDPFGDGFGVNTVLDKANGVWKTQSSIPLALFNGEKPKGTTWRMNFFRTITSPATYPDQQLCGWKNTGLASFHITPAFGTVKFI</sequence>
<evidence type="ECO:0000256" key="1">
    <source>
        <dbReference type="SAM" id="SignalP"/>
    </source>
</evidence>
<dbReference type="OrthoDB" id="61321at2759"/>
<protein>
    <recommendedName>
        <fullName evidence="4">Carbohydrate-binding domain-containing protein</fullName>
    </recommendedName>
</protein>
<dbReference type="Gene3D" id="2.60.40.1190">
    <property type="match status" value="1"/>
</dbReference>
<dbReference type="SUPFAM" id="SSF49344">
    <property type="entry name" value="CBD9-like"/>
    <property type="match status" value="1"/>
</dbReference>
<proteinExistence type="predicted"/>
<name>A0A9W8CUS1_9FUNG</name>
<keyword evidence="1" id="KW-0732">Signal</keyword>
<dbReference type="Proteomes" id="UP001149813">
    <property type="component" value="Unassembled WGS sequence"/>
</dbReference>
<evidence type="ECO:0000313" key="3">
    <source>
        <dbReference type="Proteomes" id="UP001149813"/>
    </source>
</evidence>
<accession>A0A9W8CUS1</accession>
<dbReference type="EMBL" id="JANBOJ010000030">
    <property type="protein sequence ID" value="KAJ1724483.1"/>
    <property type="molecule type" value="Genomic_DNA"/>
</dbReference>
<keyword evidence="3" id="KW-1185">Reference proteome</keyword>
<feature type="chain" id="PRO_5040790564" description="Carbohydrate-binding domain-containing protein" evidence="1">
    <location>
        <begin position="20"/>
        <end position="223"/>
    </location>
</feature>
<reference evidence="2" key="1">
    <citation type="submission" date="2022-07" db="EMBL/GenBank/DDBJ databases">
        <title>Phylogenomic reconstructions and comparative analyses of Kickxellomycotina fungi.</title>
        <authorList>
            <person name="Reynolds N.K."/>
            <person name="Stajich J.E."/>
            <person name="Barry K."/>
            <person name="Grigoriev I.V."/>
            <person name="Crous P."/>
            <person name="Smith M.E."/>
        </authorList>
    </citation>
    <scope>NUCLEOTIDE SEQUENCE</scope>
    <source>
        <strain evidence="2">NBRC 32514</strain>
    </source>
</reference>
<gene>
    <name evidence="2" type="ORF">LPJ53_001253</name>
</gene>
<evidence type="ECO:0000313" key="2">
    <source>
        <dbReference type="EMBL" id="KAJ1724483.1"/>
    </source>
</evidence>
<evidence type="ECO:0008006" key="4">
    <source>
        <dbReference type="Google" id="ProtNLM"/>
    </source>
</evidence>
<dbReference type="AlphaFoldDB" id="A0A9W8CUS1"/>
<comment type="caution">
    <text evidence="2">The sequence shown here is derived from an EMBL/GenBank/DDBJ whole genome shotgun (WGS) entry which is preliminary data.</text>
</comment>
<dbReference type="CDD" id="cd09620">
    <property type="entry name" value="CBM9_like_3"/>
    <property type="match status" value="1"/>
</dbReference>
<feature type="signal peptide" evidence="1">
    <location>
        <begin position="1"/>
        <end position="19"/>
    </location>
</feature>